<proteinExistence type="predicted"/>
<gene>
    <name evidence="2" type="ORF">EV210_1184</name>
</gene>
<dbReference type="RefSeq" id="WP_165898979.1">
    <property type="nucleotide sequence ID" value="NZ_DAMAKO010000004.1"/>
</dbReference>
<name>A0A4R1PZ07_9FIRM</name>
<evidence type="ECO:0000313" key="3">
    <source>
        <dbReference type="Proteomes" id="UP000295063"/>
    </source>
</evidence>
<dbReference type="AlphaFoldDB" id="A0A4R1PZ07"/>
<evidence type="ECO:0000256" key="1">
    <source>
        <dbReference type="SAM" id="MobiDB-lite"/>
    </source>
</evidence>
<dbReference type="Proteomes" id="UP000295063">
    <property type="component" value="Unassembled WGS sequence"/>
</dbReference>
<sequence length="50" mass="5309">MPEKNELPSDSAQSAVSVEENTVTSAAPSTTPRTISGLYLDAQDLERTLS</sequence>
<keyword evidence="3" id="KW-1185">Reference proteome</keyword>
<organism evidence="2 3">
    <name type="scientific">Anaerospora hongkongensis</name>
    <dbReference type="NCBI Taxonomy" id="244830"/>
    <lineage>
        <taxon>Bacteria</taxon>
        <taxon>Bacillati</taxon>
        <taxon>Bacillota</taxon>
        <taxon>Negativicutes</taxon>
        <taxon>Selenomonadales</taxon>
        <taxon>Sporomusaceae</taxon>
        <taxon>Anaerospora</taxon>
    </lineage>
</organism>
<feature type="region of interest" description="Disordered" evidence="1">
    <location>
        <begin position="1"/>
        <end position="35"/>
    </location>
</feature>
<dbReference type="EMBL" id="SLUI01000018">
    <property type="protein sequence ID" value="TCL33231.1"/>
    <property type="molecule type" value="Genomic_DNA"/>
</dbReference>
<reference evidence="2 3" key="1">
    <citation type="submission" date="2019-03" db="EMBL/GenBank/DDBJ databases">
        <title>Genomic Encyclopedia of Type Strains, Phase IV (KMG-IV): sequencing the most valuable type-strain genomes for metagenomic binning, comparative biology and taxonomic classification.</title>
        <authorList>
            <person name="Goeker M."/>
        </authorList>
    </citation>
    <scope>NUCLEOTIDE SEQUENCE [LARGE SCALE GENOMIC DNA]</scope>
    <source>
        <strain evidence="2 3">DSM 15969</strain>
    </source>
</reference>
<protein>
    <submittedName>
        <fullName evidence="2">Uncharacterized protein</fullName>
    </submittedName>
</protein>
<accession>A0A4R1PZ07</accession>
<feature type="compositionally biased region" description="Polar residues" evidence="1">
    <location>
        <begin position="8"/>
        <end position="34"/>
    </location>
</feature>
<comment type="caution">
    <text evidence="2">The sequence shown here is derived from an EMBL/GenBank/DDBJ whole genome shotgun (WGS) entry which is preliminary data.</text>
</comment>
<evidence type="ECO:0000313" key="2">
    <source>
        <dbReference type="EMBL" id="TCL33231.1"/>
    </source>
</evidence>